<dbReference type="AlphaFoldDB" id="A0A6C0IFC5"/>
<dbReference type="EMBL" id="MN740170">
    <property type="protein sequence ID" value="QHT91824.1"/>
    <property type="molecule type" value="Genomic_DNA"/>
</dbReference>
<proteinExistence type="predicted"/>
<name>A0A6C0IFC5_9ZZZZ</name>
<reference evidence="1" key="1">
    <citation type="journal article" date="2020" name="Nature">
        <title>Giant virus diversity and host interactions through global metagenomics.</title>
        <authorList>
            <person name="Schulz F."/>
            <person name="Roux S."/>
            <person name="Paez-Espino D."/>
            <person name="Jungbluth S."/>
            <person name="Walsh D.A."/>
            <person name="Denef V.J."/>
            <person name="McMahon K.D."/>
            <person name="Konstantinidis K.T."/>
            <person name="Eloe-Fadrosh E.A."/>
            <person name="Kyrpides N.C."/>
            <person name="Woyke T."/>
        </authorList>
    </citation>
    <scope>NUCLEOTIDE SEQUENCE</scope>
    <source>
        <strain evidence="1">GVMAG-M-3300023184-86</strain>
    </source>
</reference>
<organism evidence="1">
    <name type="scientific">viral metagenome</name>
    <dbReference type="NCBI Taxonomy" id="1070528"/>
    <lineage>
        <taxon>unclassified sequences</taxon>
        <taxon>metagenomes</taxon>
        <taxon>organismal metagenomes</taxon>
    </lineage>
</organism>
<dbReference type="Gene3D" id="3.40.630.30">
    <property type="match status" value="1"/>
</dbReference>
<evidence type="ECO:0000313" key="1">
    <source>
        <dbReference type="EMBL" id="QHT91824.1"/>
    </source>
</evidence>
<dbReference type="InterPro" id="IPR016181">
    <property type="entry name" value="Acyl_CoA_acyltransferase"/>
</dbReference>
<accession>A0A6C0IFC5</accession>
<protein>
    <recommendedName>
        <fullName evidence="2">N-acetyltransferase domain-containing protein</fullName>
    </recommendedName>
</protein>
<sequence length="191" mass="22013">MTTKFITNNEEIKNGLLEMGIKEFSISSNSSQENRQHIRRHIEVTQENFCRHVKNNEDIGLDLLDNLMDEKKTSIFFHAGYKIPGLLNFNIITVDNSKIIVIHNICVPQGEEKGTGRKLIDCVKALATKLGIQKIAVLPIETSKNFYIKQGFIEEDGLNGYLIYELKGGKRKSRKSIKSRKYRKSRKYKHK</sequence>
<dbReference type="SUPFAM" id="SSF55729">
    <property type="entry name" value="Acyl-CoA N-acyltransferases (Nat)"/>
    <property type="match status" value="1"/>
</dbReference>
<evidence type="ECO:0008006" key="2">
    <source>
        <dbReference type="Google" id="ProtNLM"/>
    </source>
</evidence>